<dbReference type="PATRIC" id="fig|1609981.3.peg.810"/>
<dbReference type="InterPro" id="IPR019734">
    <property type="entry name" value="TPR_rpt"/>
</dbReference>
<feature type="coiled-coil region" evidence="2">
    <location>
        <begin position="57"/>
        <end position="84"/>
    </location>
</feature>
<dbReference type="RefSeq" id="WP_052881410.1">
    <property type="nucleotide sequence ID" value="NZ_CP010904.1"/>
</dbReference>
<dbReference type="AlphaFoldDB" id="A0A0G3EF34"/>
<keyword evidence="2" id="KW-0175">Coiled coil</keyword>
<name>A0A0G3EF34_9BACT</name>
<reference evidence="5" key="1">
    <citation type="submission" date="2015-02" db="EMBL/GenBank/DDBJ databases">
        <title>Description and complete genome sequence of the first cultured representative of the subdivision 5 of the Verrucomicrobia phylum.</title>
        <authorList>
            <person name="Spring S."/>
            <person name="Bunk B."/>
            <person name="Sproer C."/>
            <person name="Klenk H.-P."/>
        </authorList>
    </citation>
    <scope>NUCLEOTIDE SEQUENCE [LARGE SCALE GENOMIC DNA]</scope>
    <source>
        <strain evidence="5">L21-Fru-AB</strain>
    </source>
</reference>
<evidence type="ECO:0000256" key="1">
    <source>
        <dbReference type="ARBA" id="ARBA00022729"/>
    </source>
</evidence>
<feature type="domain" description="Outer membrane lipoprotein BamD-like" evidence="3">
    <location>
        <begin position="157"/>
        <end position="285"/>
    </location>
</feature>
<sequence length="296" mass="33868">MLAFTLPGIPFTGGGQEPGEVWGQAQQARENGQTGRALKLYSLIAKKWPASPYAARAQQFRADLLREQGKKRRAREEYVELLREYGNQISTENALQSLFELATDAGNRRRFNWVFGGFKTPEAALPALEAILKYGPNWDRAPEAQFMIGKIHEGQNKPEEAIAAYAKTEYRYPRSEYAEKAAYRRVHTLVNLSRETPYSSGLREKALTACRMFVETYPQSGHADEVRELRAELTEARAEALYERAVFYDKISHQPDSALIYYRRLLDEFPNLERAEDARKRIAELEADDDKPETPQ</sequence>
<dbReference type="Gene3D" id="1.25.40.10">
    <property type="entry name" value="Tetratricopeptide repeat domain"/>
    <property type="match status" value="1"/>
</dbReference>
<evidence type="ECO:0000313" key="5">
    <source>
        <dbReference type="Proteomes" id="UP000035268"/>
    </source>
</evidence>
<dbReference type="InterPro" id="IPR011990">
    <property type="entry name" value="TPR-like_helical_dom_sf"/>
</dbReference>
<gene>
    <name evidence="4" type="ORF">L21SP4_00777</name>
</gene>
<protein>
    <submittedName>
        <fullName evidence="4">Tol-pal system protein YbgF</fullName>
    </submittedName>
</protein>
<dbReference type="Proteomes" id="UP000035268">
    <property type="component" value="Chromosome"/>
</dbReference>
<evidence type="ECO:0000256" key="2">
    <source>
        <dbReference type="SAM" id="Coils"/>
    </source>
</evidence>
<keyword evidence="5" id="KW-1185">Reference proteome</keyword>
<evidence type="ECO:0000259" key="3">
    <source>
        <dbReference type="Pfam" id="PF13525"/>
    </source>
</evidence>
<dbReference type="STRING" id="1307763.L21SP4_00777"/>
<reference evidence="4 5" key="2">
    <citation type="journal article" date="2016" name="ISME J.">
        <title>Characterization of the first cultured representative of Verrucomicrobia subdivision 5 indicates the proposal of a novel phylum.</title>
        <authorList>
            <person name="Spring S."/>
            <person name="Bunk B."/>
            <person name="Sproer C."/>
            <person name="Schumann P."/>
            <person name="Rohde M."/>
            <person name="Tindall B.J."/>
            <person name="Klenk H.P."/>
        </authorList>
    </citation>
    <scope>NUCLEOTIDE SEQUENCE [LARGE SCALE GENOMIC DNA]</scope>
    <source>
        <strain evidence="4 5">L21-Fru-AB</strain>
    </source>
</reference>
<dbReference type="SUPFAM" id="SSF48452">
    <property type="entry name" value="TPR-like"/>
    <property type="match status" value="1"/>
</dbReference>
<dbReference type="EMBL" id="CP010904">
    <property type="protein sequence ID" value="AKJ64042.1"/>
    <property type="molecule type" value="Genomic_DNA"/>
</dbReference>
<accession>A0A0G3EF34</accession>
<dbReference type="OrthoDB" id="9799677at2"/>
<dbReference type="KEGG" id="vbl:L21SP4_00777"/>
<dbReference type="SMART" id="SM00028">
    <property type="entry name" value="TPR"/>
    <property type="match status" value="3"/>
</dbReference>
<proteinExistence type="predicted"/>
<dbReference type="InterPro" id="IPR039565">
    <property type="entry name" value="BamD-like"/>
</dbReference>
<keyword evidence="1" id="KW-0732">Signal</keyword>
<organism evidence="4 5">
    <name type="scientific">Kiritimatiella glycovorans</name>
    <dbReference type="NCBI Taxonomy" id="1307763"/>
    <lineage>
        <taxon>Bacteria</taxon>
        <taxon>Pseudomonadati</taxon>
        <taxon>Kiritimatiellota</taxon>
        <taxon>Kiritimatiellia</taxon>
        <taxon>Kiritimatiellales</taxon>
        <taxon>Kiritimatiellaceae</taxon>
        <taxon>Kiritimatiella</taxon>
    </lineage>
</organism>
<evidence type="ECO:0000313" key="4">
    <source>
        <dbReference type="EMBL" id="AKJ64042.1"/>
    </source>
</evidence>
<dbReference type="Pfam" id="PF13525">
    <property type="entry name" value="YfiO"/>
    <property type="match status" value="1"/>
</dbReference>